<dbReference type="SMART" id="SM00220">
    <property type="entry name" value="S_TKc"/>
    <property type="match status" value="1"/>
</dbReference>
<evidence type="ECO:0000256" key="7">
    <source>
        <dbReference type="ARBA" id="ARBA00038543"/>
    </source>
</evidence>
<comment type="subunit">
    <text evidence="7">May form a complex composed of at least the catalytic subunit CRK2 and a cyclin.</text>
</comment>
<evidence type="ECO:0000256" key="1">
    <source>
        <dbReference type="ARBA" id="ARBA00006485"/>
    </source>
</evidence>
<evidence type="ECO:0000256" key="3">
    <source>
        <dbReference type="ARBA" id="ARBA00022679"/>
    </source>
</evidence>
<reference evidence="13" key="1">
    <citation type="submission" date="2021-01" db="EMBL/GenBank/DDBJ databases">
        <authorList>
            <person name="Corre E."/>
            <person name="Pelletier E."/>
            <person name="Niang G."/>
            <person name="Scheremetjew M."/>
            <person name="Finn R."/>
            <person name="Kale V."/>
            <person name="Holt S."/>
            <person name="Cochrane G."/>
            <person name="Meng A."/>
            <person name="Brown T."/>
            <person name="Cohen L."/>
        </authorList>
    </citation>
    <scope>NUCLEOTIDE SEQUENCE</scope>
    <source>
        <strain evidence="13">CCMP1243</strain>
    </source>
</reference>
<dbReference type="InterPro" id="IPR050108">
    <property type="entry name" value="CDK"/>
</dbReference>
<feature type="domain" description="Protein kinase" evidence="12">
    <location>
        <begin position="1"/>
        <end position="291"/>
    </location>
</feature>
<name>A0A7S2RU23_9STRA</name>
<dbReference type="EMBL" id="HBHJ01012282">
    <property type="protein sequence ID" value="CAD9680720.1"/>
    <property type="molecule type" value="Transcribed_RNA"/>
</dbReference>
<dbReference type="AlphaFoldDB" id="A0A7S2RU23"/>
<protein>
    <recommendedName>
        <fullName evidence="8">Cyclin-dependent kinase 2 homolog</fullName>
    </recommendedName>
    <alternativeName>
        <fullName evidence="9">Cell division control protein 2 homolog</fullName>
    </alternativeName>
    <alternativeName>
        <fullName evidence="10">cdc2-related kinase 2</fullName>
    </alternativeName>
</protein>
<dbReference type="PROSITE" id="PS50011">
    <property type="entry name" value="PROTEIN_KINASE_DOM"/>
    <property type="match status" value="1"/>
</dbReference>
<keyword evidence="2" id="KW-0723">Serine/threonine-protein kinase</keyword>
<keyword evidence="5" id="KW-0418">Kinase</keyword>
<evidence type="ECO:0000256" key="11">
    <source>
        <dbReference type="SAM" id="MobiDB-lite"/>
    </source>
</evidence>
<dbReference type="InterPro" id="IPR000719">
    <property type="entry name" value="Prot_kinase_dom"/>
</dbReference>
<dbReference type="GO" id="GO:0005634">
    <property type="term" value="C:nucleus"/>
    <property type="evidence" value="ECO:0007669"/>
    <property type="project" value="TreeGrafter"/>
</dbReference>
<evidence type="ECO:0000256" key="5">
    <source>
        <dbReference type="ARBA" id="ARBA00022777"/>
    </source>
</evidence>
<dbReference type="Gene3D" id="1.10.510.10">
    <property type="entry name" value="Transferase(Phosphotransferase) domain 1"/>
    <property type="match status" value="1"/>
</dbReference>
<evidence type="ECO:0000259" key="12">
    <source>
        <dbReference type="PROSITE" id="PS50011"/>
    </source>
</evidence>
<dbReference type="InterPro" id="IPR011009">
    <property type="entry name" value="Kinase-like_dom_sf"/>
</dbReference>
<sequence>MTNNTTRDQGFPITALRETNVLLALQHPNIVGMREMVVGSRMDEVFMVMEYYENDLRNVLDYQMKRNRSKRETILGAESGADLRKEPVFSARQVKNLMIQLLSAMEYMHRCWFVHRDMKTSNILYNGKGKLAVCDFGLARKYGNPIRPYTHNVVTLYYRPPELMLGARKYSTELDMWAVGCIFAEMITGDILFRGNGEIDQLQKIFSVLGLPTAETWPGYQDLPNAKTFKWKNMGTKNRLRDRFPRPTSAHAFMGSDPALSDTGFELMSQLLAPNPEKRISAKDALEHAWFREDPTPLPQEEMPVFPPGGP</sequence>
<evidence type="ECO:0000256" key="9">
    <source>
        <dbReference type="ARBA" id="ARBA00041902"/>
    </source>
</evidence>
<dbReference type="PANTHER" id="PTHR24056:SF107">
    <property type="entry name" value="CYCLIN-DEPENDENT KINASE 11A-RELATED"/>
    <property type="match status" value="1"/>
</dbReference>
<evidence type="ECO:0000256" key="4">
    <source>
        <dbReference type="ARBA" id="ARBA00022741"/>
    </source>
</evidence>
<evidence type="ECO:0000313" key="13">
    <source>
        <dbReference type="EMBL" id="CAD9680720.1"/>
    </source>
</evidence>
<dbReference type="InterPro" id="IPR008271">
    <property type="entry name" value="Ser/Thr_kinase_AS"/>
</dbReference>
<evidence type="ECO:0000256" key="6">
    <source>
        <dbReference type="ARBA" id="ARBA00022840"/>
    </source>
</evidence>
<evidence type="ECO:0000256" key="10">
    <source>
        <dbReference type="ARBA" id="ARBA00042858"/>
    </source>
</evidence>
<dbReference type="SUPFAM" id="SSF56112">
    <property type="entry name" value="Protein kinase-like (PK-like)"/>
    <property type="match status" value="1"/>
</dbReference>
<dbReference type="PROSITE" id="PS00108">
    <property type="entry name" value="PROTEIN_KINASE_ST"/>
    <property type="match status" value="1"/>
</dbReference>
<organism evidence="13">
    <name type="scientific">Rhizochromulina marina</name>
    <dbReference type="NCBI Taxonomy" id="1034831"/>
    <lineage>
        <taxon>Eukaryota</taxon>
        <taxon>Sar</taxon>
        <taxon>Stramenopiles</taxon>
        <taxon>Ochrophyta</taxon>
        <taxon>Dictyochophyceae</taxon>
        <taxon>Rhizochromulinales</taxon>
        <taxon>Rhizochromulina</taxon>
    </lineage>
</organism>
<dbReference type="GO" id="GO:0007346">
    <property type="term" value="P:regulation of mitotic cell cycle"/>
    <property type="evidence" value="ECO:0007669"/>
    <property type="project" value="TreeGrafter"/>
</dbReference>
<evidence type="ECO:0000256" key="8">
    <source>
        <dbReference type="ARBA" id="ARBA00039612"/>
    </source>
</evidence>
<comment type="similarity">
    <text evidence="1">Belongs to the protein kinase superfamily. CMGC Ser/Thr protein kinase family. CDC2/CDKX subfamily.</text>
</comment>
<gene>
    <name evidence="13" type="ORF">RMAR1173_LOCUS8014</name>
</gene>
<keyword evidence="4" id="KW-0547">Nucleotide-binding</keyword>
<dbReference type="Gene3D" id="3.30.200.20">
    <property type="entry name" value="Phosphorylase Kinase, domain 1"/>
    <property type="match status" value="1"/>
</dbReference>
<dbReference type="PANTHER" id="PTHR24056">
    <property type="entry name" value="CELL DIVISION PROTEIN KINASE"/>
    <property type="match status" value="1"/>
</dbReference>
<dbReference type="Pfam" id="PF00069">
    <property type="entry name" value="Pkinase"/>
    <property type="match status" value="1"/>
</dbReference>
<evidence type="ECO:0000256" key="2">
    <source>
        <dbReference type="ARBA" id="ARBA00022527"/>
    </source>
</evidence>
<dbReference type="GO" id="GO:0004674">
    <property type="term" value="F:protein serine/threonine kinase activity"/>
    <property type="evidence" value="ECO:0007669"/>
    <property type="project" value="UniProtKB-KW"/>
</dbReference>
<accession>A0A7S2RU23</accession>
<feature type="region of interest" description="Disordered" evidence="11">
    <location>
        <begin position="292"/>
        <end position="311"/>
    </location>
</feature>
<dbReference type="FunFam" id="1.10.510.10:FF:000624">
    <property type="entry name" value="Mitogen-activated protein kinase"/>
    <property type="match status" value="1"/>
</dbReference>
<proteinExistence type="inferred from homology"/>
<keyword evidence="3" id="KW-0808">Transferase</keyword>
<keyword evidence="6" id="KW-0067">ATP-binding</keyword>
<dbReference type="GO" id="GO:0005524">
    <property type="term" value="F:ATP binding"/>
    <property type="evidence" value="ECO:0007669"/>
    <property type="project" value="UniProtKB-KW"/>
</dbReference>